<evidence type="ECO:0000313" key="2">
    <source>
        <dbReference type="Proteomes" id="UP000006514"/>
    </source>
</evidence>
<proteinExistence type="predicted"/>
<accession>J0LHB9</accession>
<dbReference type="AlphaFoldDB" id="J0LHB9"/>
<keyword evidence="2" id="KW-1185">Reference proteome</keyword>
<gene>
    <name evidence="1" type="ORF">AURDEDRAFT_173606</name>
</gene>
<organism evidence="1 2">
    <name type="scientific">Auricularia subglabra (strain TFB-10046 / SS5)</name>
    <name type="common">White-rot fungus</name>
    <name type="synonym">Auricularia delicata (strain TFB10046)</name>
    <dbReference type="NCBI Taxonomy" id="717982"/>
    <lineage>
        <taxon>Eukaryota</taxon>
        <taxon>Fungi</taxon>
        <taxon>Dikarya</taxon>
        <taxon>Basidiomycota</taxon>
        <taxon>Agaricomycotina</taxon>
        <taxon>Agaricomycetes</taxon>
        <taxon>Auriculariales</taxon>
        <taxon>Auriculariaceae</taxon>
        <taxon>Auricularia</taxon>
    </lineage>
</organism>
<evidence type="ECO:0000313" key="1">
    <source>
        <dbReference type="EMBL" id="EJD37331.1"/>
    </source>
</evidence>
<dbReference type="KEGG" id="adl:AURDEDRAFT_173606"/>
<dbReference type="OrthoDB" id="630188at2759"/>
<name>J0LHB9_AURST</name>
<protein>
    <submittedName>
        <fullName evidence="1">Uncharacterized protein</fullName>
    </submittedName>
</protein>
<dbReference type="InParanoid" id="J0LHB9"/>
<dbReference type="Proteomes" id="UP000006514">
    <property type="component" value="Unassembled WGS sequence"/>
</dbReference>
<dbReference type="EMBL" id="JH687843">
    <property type="protein sequence ID" value="EJD37331.1"/>
    <property type="molecule type" value="Genomic_DNA"/>
</dbReference>
<reference evidence="2" key="1">
    <citation type="journal article" date="2012" name="Science">
        <title>The Paleozoic origin of enzymatic lignin decomposition reconstructed from 31 fungal genomes.</title>
        <authorList>
            <person name="Floudas D."/>
            <person name="Binder M."/>
            <person name="Riley R."/>
            <person name="Barry K."/>
            <person name="Blanchette R.A."/>
            <person name="Henrissat B."/>
            <person name="Martinez A.T."/>
            <person name="Otillar R."/>
            <person name="Spatafora J.W."/>
            <person name="Yadav J.S."/>
            <person name="Aerts A."/>
            <person name="Benoit I."/>
            <person name="Boyd A."/>
            <person name="Carlson A."/>
            <person name="Copeland A."/>
            <person name="Coutinho P.M."/>
            <person name="de Vries R.P."/>
            <person name="Ferreira P."/>
            <person name="Findley K."/>
            <person name="Foster B."/>
            <person name="Gaskell J."/>
            <person name="Glotzer D."/>
            <person name="Gorecki P."/>
            <person name="Heitman J."/>
            <person name="Hesse C."/>
            <person name="Hori C."/>
            <person name="Igarashi K."/>
            <person name="Jurgens J.A."/>
            <person name="Kallen N."/>
            <person name="Kersten P."/>
            <person name="Kohler A."/>
            <person name="Kuees U."/>
            <person name="Kumar T.K.A."/>
            <person name="Kuo A."/>
            <person name="LaButti K."/>
            <person name="Larrondo L.F."/>
            <person name="Lindquist E."/>
            <person name="Ling A."/>
            <person name="Lombard V."/>
            <person name="Lucas S."/>
            <person name="Lundell T."/>
            <person name="Martin R."/>
            <person name="McLaughlin D.J."/>
            <person name="Morgenstern I."/>
            <person name="Morin E."/>
            <person name="Murat C."/>
            <person name="Nagy L.G."/>
            <person name="Nolan M."/>
            <person name="Ohm R.A."/>
            <person name="Patyshakuliyeva A."/>
            <person name="Rokas A."/>
            <person name="Ruiz-Duenas F.J."/>
            <person name="Sabat G."/>
            <person name="Salamov A."/>
            <person name="Samejima M."/>
            <person name="Schmutz J."/>
            <person name="Slot J.C."/>
            <person name="St John F."/>
            <person name="Stenlid J."/>
            <person name="Sun H."/>
            <person name="Sun S."/>
            <person name="Syed K."/>
            <person name="Tsang A."/>
            <person name="Wiebenga A."/>
            <person name="Young D."/>
            <person name="Pisabarro A."/>
            <person name="Eastwood D.C."/>
            <person name="Martin F."/>
            <person name="Cullen D."/>
            <person name="Grigoriev I.V."/>
            <person name="Hibbett D.S."/>
        </authorList>
    </citation>
    <scope>NUCLEOTIDE SEQUENCE [LARGE SCALE GENOMIC DNA]</scope>
    <source>
        <strain evidence="2">TFB10046</strain>
    </source>
</reference>
<sequence>MLAPLVTYRRGDVIFPLEEMLPLRYARVASNKTSSANPAFQELYGDLPTPIVNFPSAELHFAFQDRPLWRVSTLDRRTLDNRPLPCA</sequence>